<protein>
    <submittedName>
        <fullName evidence="1">AK5 isoform 6</fullName>
    </submittedName>
</protein>
<dbReference type="EMBL" id="NBAG03000287">
    <property type="protein sequence ID" value="PNI47801.1"/>
    <property type="molecule type" value="Genomic_DNA"/>
</dbReference>
<evidence type="ECO:0000313" key="1">
    <source>
        <dbReference type="EMBL" id="PNI47801.1"/>
    </source>
</evidence>
<sequence length="61" mass="6423">GSDYEDQGDDQLNVFGEDTMGGFMEDLRKYKIIFIIGGPGSGKGAGAACLWTTPPRPSPSA</sequence>
<name>A0A2J8LKK7_PANTR</name>
<evidence type="ECO:0000313" key="2">
    <source>
        <dbReference type="Proteomes" id="UP000236370"/>
    </source>
</evidence>
<reference evidence="1 2" key="1">
    <citation type="submission" date="2017-12" db="EMBL/GenBank/DDBJ databases">
        <title>High-resolution comparative analysis of great ape genomes.</title>
        <authorList>
            <person name="Pollen A."/>
            <person name="Hastie A."/>
            <person name="Hormozdiari F."/>
            <person name="Dougherty M."/>
            <person name="Liu R."/>
            <person name="Chaisson M."/>
            <person name="Hoppe E."/>
            <person name="Hill C."/>
            <person name="Pang A."/>
            <person name="Hillier L."/>
            <person name="Baker C."/>
            <person name="Armstrong J."/>
            <person name="Shendure J."/>
            <person name="Paten B."/>
            <person name="Wilson R."/>
            <person name="Chao H."/>
            <person name="Schneider V."/>
            <person name="Ventura M."/>
            <person name="Kronenberg Z."/>
            <person name="Murali S."/>
            <person name="Gordon D."/>
            <person name="Cantsilieris S."/>
            <person name="Munson K."/>
            <person name="Nelson B."/>
            <person name="Raja A."/>
            <person name="Underwood J."/>
            <person name="Diekhans M."/>
            <person name="Fiddes I."/>
            <person name="Haussler D."/>
            <person name="Eichler E."/>
        </authorList>
    </citation>
    <scope>NUCLEOTIDE SEQUENCE [LARGE SCALE GENOMIC DNA]</scope>
    <source>
        <strain evidence="1">Yerkes chimp pedigree #C0471</strain>
    </source>
</reference>
<dbReference type="AlphaFoldDB" id="A0A2J8LKK7"/>
<gene>
    <name evidence="1" type="ORF">CK820_G0028158</name>
</gene>
<dbReference type="Proteomes" id="UP000236370">
    <property type="component" value="Unassembled WGS sequence"/>
</dbReference>
<comment type="caution">
    <text evidence="1">The sequence shown here is derived from an EMBL/GenBank/DDBJ whole genome shotgun (WGS) entry which is preliminary data.</text>
</comment>
<feature type="non-terminal residue" evidence="1">
    <location>
        <position position="1"/>
    </location>
</feature>
<organism evidence="1 2">
    <name type="scientific">Pan troglodytes</name>
    <name type="common">Chimpanzee</name>
    <dbReference type="NCBI Taxonomy" id="9598"/>
    <lineage>
        <taxon>Eukaryota</taxon>
        <taxon>Metazoa</taxon>
        <taxon>Chordata</taxon>
        <taxon>Craniata</taxon>
        <taxon>Vertebrata</taxon>
        <taxon>Euteleostomi</taxon>
        <taxon>Mammalia</taxon>
        <taxon>Eutheria</taxon>
        <taxon>Euarchontoglires</taxon>
        <taxon>Primates</taxon>
        <taxon>Haplorrhini</taxon>
        <taxon>Catarrhini</taxon>
        <taxon>Hominidae</taxon>
        <taxon>Pan</taxon>
    </lineage>
</organism>
<accession>A0A2J8LKK7</accession>
<proteinExistence type="predicted"/>